<dbReference type="Gene3D" id="3.20.20.450">
    <property type="entry name" value="EAL domain"/>
    <property type="match status" value="1"/>
</dbReference>
<keyword evidence="1" id="KW-1133">Transmembrane helix</keyword>
<dbReference type="RefSeq" id="WP_173121999.1">
    <property type="nucleotide sequence ID" value="NZ_JABRWJ010000002.1"/>
</dbReference>
<dbReference type="SMART" id="SM00267">
    <property type="entry name" value="GGDEF"/>
    <property type="match status" value="1"/>
</dbReference>
<dbReference type="SUPFAM" id="SSF141868">
    <property type="entry name" value="EAL domain-like"/>
    <property type="match status" value="1"/>
</dbReference>
<dbReference type="InterPro" id="IPR001633">
    <property type="entry name" value="EAL_dom"/>
</dbReference>
<name>A0ABX2EE67_9BURK</name>
<proteinExistence type="predicted"/>
<dbReference type="PROSITE" id="PS50887">
    <property type="entry name" value="GGDEF"/>
    <property type="match status" value="1"/>
</dbReference>
<dbReference type="PROSITE" id="PS50883">
    <property type="entry name" value="EAL"/>
    <property type="match status" value="1"/>
</dbReference>
<feature type="domain" description="HAMP" evidence="3">
    <location>
        <begin position="168"/>
        <end position="220"/>
    </location>
</feature>
<evidence type="ECO:0000259" key="3">
    <source>
        <dbReference type="PROSITE" id="PS50885"/>
    </source>
</evidence>
<feature type="domain" description="GGDEF" evidence="4">
    <location>
        <begin position="263"/>
        <end position="396"/>
    </location>
</feature>
<accession>A0ABX2EE67</accession>
<dbReference type="NCBIfam" id="TIGR00254">
    <property type="entry name" value="GGDEF"/>
    <property type="match status" value="1"/>
</dbReference>
<dbReference type="Gene3D" id="6.10.340.10">
    <property type="match status" value="1"/>
</dbReference>
<reference evidence="5 6" key="1">
    <citation type="submission" date="2020-05" db="EMBL/GenBank/DDBJ databases">
        <title>Aquincola sp. isolate from soil.</title>
        <authorList>
            <person name="Han J."/>
            <person name="Kim D.-U."/>
        </authorList>
    </citation>
    <scope>NUCLEOTIDE SEQUENCE [LARGE SCALE GENOMIC DNA]</scope>
    <source>
        <strain evidence="5 6">S2</strain>
    </source>
</reference>
<dbReference type="Pfam" id="PF00563">
    <property type="entry name" value="EAL"/>
    <property type="match status" value="1"/>
</dbReference>
<dbReference type="SMART" id="SM00052">
    <property type="entry name" value="EAL"/>
    <property type="match status" value="1"/>
</dbReference>
<dbReference type="SUPFAM" id="SSF55073">
    <property type="entry name" value="Nucleotide cyclase"/>
    <property type="match status" value="1"/>
</dbReference>
<dbReference type="EMBL" id="JABRWJ010000002">
    <property type="protein sequence ID" value="NRF66905.1"/>
    <property type="molecule type" value="Genomic_DNA"/>
</dbReference>
<organism evidence="5 6">
    <name type="scientific">Pseudaquabacterium terrae</name>
    <dbReference type="NCBI Taxonomy" id="2732868"/>
    <lineage>
        <taxon>Bacteria</taxon>
        <taxon>Pseudomonadati</taxon>
        <taxon>Pseudomonadota</taxon>
        <taxon>Betaproteobacteria</taxon>
        <taxon>Burkholderiales</taxon>
        <taxon>Sphaerotilaceae</taxon>
        <taxon>Pseudaquabacterium</taxon>
    </lineage>
</organism>
<evidence type="ECO:0000259" key="4">
    <source>
        <dbReference type="PROSITE" id="PS50887"/>
    </source>
</evidence>
<keyword evidence="1" id="KW-0812">Transmembrane</keyword>
<keyword evidence="1" id="KW-0472">Membrane</keyword>
<dbReference type="InterPro" id="IPR029787">
    <property type="entry name" value="Nucleotide_cyclase"/>
</dbReference>
<evidence type="ECO:0000313" key="5">
    <source>
        <dbReference type="EMBL" id="NRF66905.1"/>
    </source>
</evidence>
<dbReference type="CDD" id="cd06225">
    <property type="entry name" value="HAMP"/>
    <property type="match status" value="1"/>
</dbReference>
<dbReference type="InterPro" id="IPR035919">
    <property type="entry name" value="EAL_sf"/>
</dbReference>
<gene>
    <name evidence="5" type="ORF">HLB44_07915</name>
</gene>
<feature type="domain" description="EAL" evidence="2">
    <location>
        <begin position="405"/>
        <end position="659"/>
    </location>
</feature>
<dbReference type="InterPro" id="IPR000160">
    <property type="entry name" value="GGDEF_dom"/>
</dbReference>
<dbReference type="PANTHER" id="PTHR44757:SF2">
    <property type="entry name" value="BIOFILM ARCHITECTURE MAINTENANCE PROTEIN MBAA"/>
    <property type="match status" value="1"/>
</dbReference>
<dbReference type="InterPro" id="IPR003660">
    <property type="entry name" value="HAMP_dom"/>
</dbReference>
<sequence>MYWPRLSIRTTVLLAIAAAVLIPAAALWHVDQRLIREVQQPLIQQHRQALMVMASNVLVEPLWTIDSNQVQAALKRTLDEPSVLAVRLAERRPLAPPIVLKRPGITGDAGQPMRTEIVREGEVLADLELRFDEREIERILSARRAGTLQLVALQVLLATAVLLGVFYRRLLRPIQRLKQQASAIAHRAELAPLKWHGEDELGELGQHLNEVHGQIHGLFSELESKKAALETMALHDPLTGLANRTLFAELTLAAVAAARRDNGKLALLFIDLDRFKSVNDQLGHAAGDDLLIALAGRLRATVRESDVVCRHSGDEFTILLHDAHTWDEVAATADRLLKAIEAPMTVREQEASVSASIGIALFPDDAADYEELLRHADTAMYAAKRLGRARHSFFRSEFNSQLQATLRLEKELQYALLHDEFVLHYQPLVAAVGGTVLGCEALIRWMHPVRGMVPPLQFIPAAEQSGLISELGNWTVRAACAQIARWKAAGLNFGTVAVNVSALEFRHHRLVDTLTQAMADFGVQPDELEIELTESVLMTDTETTQRIVERLHALGLRLVVDDFGTGYSSLAYLKHLRPSKIKIDRSFVRDLPADEDDRVLVRAIVQLARALGIAVVAEGVETEPQREFLCGIGCTALQGFLLARPQPAAEFELIVRGGLLVDATRS</sequence>
<dbReference type="InterPro" id="IPR043128">
    <property type="entry name" value="Rev_trsase/Diguanyl_cyclase"/>
</dbReference>
<dbReference type="CDD" id="cd01948">
    <property type="entry name" value="EAL"/>
    <property type="match status" value="1"/>
</dbReference>
<dbReference type="Gene3D" id="3.30.70.270">
    <property type="match status" value="1"/>
</dbReference>
<keyword evidence="6" id="KW-1185">Reference proteome</keyword>
<dbReference type="PANTHER" id="PTHR44757">
    <property type="entry name" value="DIGUANYLATE CYCLASE DGCP"/>
    <property type="match status" value="1"/>
</dbReference>
<dbReference type="PROSITE" id="PS50885">
    <property type="entry name" value="HAMP"/>
    <property type="match status" value="1"/>
</dbReference>
<dbReference type="Pfam" id="PF00672">
    <property type="entry name" value="HAMP"/>
    <property type="match status" value="1"/>
</dbReference>
<evidence type="ECO:0000313" key="6">
    <source>
        <dbReference type="Proteomes" id="UP000737171"/>
    </source>
</evidence>
<dbReference type="SMART" id="SM00304">
    <property type="entry name" value="HAMP"/>
    <property type="match status" value="1"/>
</dbReference>
<evidence type="ECO:0000259" key="2">
    <source>
        <dbReference type="PROSITE" id="PS50883"/>
    </source>
</evidence>
<evidence type="ECO:0000256" key="1">
    <source>
        <dbReference type="SAM" id="Phobius"/>
    </source>
</evidence>
<dbReference type="CDD" id="cd01949">
    <property type="entry name" value="GGDEF"/>
    <property type="match status" value="1"/>
</dbReference>
<feature type="transmembrane region" description="Helical" evidence="1">
    <location>
        <begin position="148"/>
        <end position="167"/>
    </location>
</feature>
<comment type="caution">
    <text evidence="5">The sequence shown here is derived from an EMBL/GenBank/DDBJ whole genome shotgun (WGS) entry which is preliminary data.</text>
</comment>
<dbReference type="Pfam" id="PF00990">
    <property type="entry name" value="GGDEF"/>
    <property type="match status" value="1"/>
</dbReference>
<dbReference type="InterPro" id="IPR052155">
    <property type="entry name" value="Biofilm_reg_signaling"/>
</dbReference>
<dbReference type="Proteomes" id="UP000737171">
    <property type="component" value="Unassembled WGS sequence"/>
</dbReference>
<protein>
    <submittedName>
        <fullName evidence="5">EAL domain-containing protein</fullName>
    </submittedName>
</protein>